<dbReference type="Proteomes" id="UP001159641">
    <property type="component" value="Unassembled WGS sequence"/>
</dbReference>
<evidence type="ECO:0000313" key="4">
    <source>
        <dbReference type="Proteomes" id="UP001159641"/>
    </source>
</evidence>
<feature type="chain" id="PRO_5044281645" evidence="2">
    <location>
        <begin position="23"/>
        <end position="368"/>
    </location>
</feature>
<keyword evidence="1" id="KW-0175">Coiled coil</keyword>
<dbReference type="AlphaFoldDB" id="A0AB34HT35"/>
<organism evidence="3 4">
    <name type="scientific">Eschrichtius robustus</name>
    <name type="common">California gray whale</name>
    <name type="synonym">Eschrichtius gibbosus</name>
    <dbReference type="NCBI Taxonomy" id="9764"/>
    <lineage>
        <taxon>Eukaryota</taxon>
        <taxon>Metazoa</taxon>
        <taxon>Chordata</taxon>
        <taxon>Craniata</taxon>
        <taxon>Vertebrata</taxon>
        <taxon>Euteleostomi</taxon>
        <taxon>Mammalia</taxon>
        <taxon>Eutheria</taxon>
        <taxon>Laurasiatheria</taxon>
        <taxon>Artiodactyla</taxon>
        <taxon>Whippomorpha</taxon>
        <taxon>Cetacea</taxon>
        <taxon>Mysticeti</taxon>
        <taxon>Eschrichtiidae</taxon>
        <taxon>Eschrichtius</taxon>
    </lineage>
</organism>
<dbReference type="EMBL" id="JAIQCJ010000544">
    <property type="protein sequence ID" value="KAJ8795992.1"/>
    <property type="molecule type" value="Genomic_DNA"/>
</dbReference>
<dbReference type="Pfam" id="PF12877">
    <property type="entry name" value="KIAA1549"/>
    <property type="match status" value="1"/>
</dbReference>
<sequence>MLFLRKSSPLVLSAALVAKGTGSSPSAVASGLVKSSWTTAVAKNVTSNAASGPKATPGAAHPAFSFTPTYMFARTAHTMSTPTATQGNTGTASGLLSTTHLPRKPQAMYTGFLNPTNPDMPRVSTARPLTITAALTSITAPIRATRMPPLSAENTDAALPAVSTAMVTTGKMASNLECQMSSKLLVKTVLQFVSQSDNIQSCKFAQTMEQRLQRAFQDAERKVLNTKSNLTIQMVSTSNASQTVTLVYVVGNRSSFLNGTVASSLLRQLSAELVGFYLTYPPLTIAEPLEYPNLDISETTRDYWVITVLQGVDSSLVGLHNQSFARVMEQRLAQLFMMSQQQGRRFKRATTLGSYTVQVGVRKVTGVL</sequence>
<comment type="caution">
    <text evidence="3">The sequence shown here is derived from an EMBL/GenBank/DDBJ whole genome shotgun (WGS) entry which is preliminary data.</text>
</comment>
<protein>
    <submittedName>
        <fullName evidence="3">Uncharacterized protein</fullName>
    </submittedName>
</protein>
<proteinExistence type="predicted"/>
<name>A0AB34HT35_ESCRO</name>
<evidence type="ECO:0000256" key="2">
    <source>
        <dbReference type="SAM" id="SignalP"/>
    </source>
</evidence>
<feature type="signal peptide" evidence="2">
    <location>
        <begin position="1"/>
        <end position="22"/>
    </location>
</feature>
<feature type="coiled-coil region" evidence="1">
    <location>
        <begin position="202"/>
        <end position="229"/>
    </location>
</feature>
<keyword evidence="4" id="KW-1185">Reference proteome</keyword>
<keyword evidence="2" id="KW-0732">Signal</keyword>
<dbReference type="PANTHER" id="PTHR21590:SF3">
    <property type="entry name" value="UPF0606 PROTEIN KIAA1549L"/>
    <property type="match status" value="1"/>
</dbReference>
<accession>A0AB34HT35</accession>
<evidence type="ECO:0000256" key="1">
    <source>
        <dbReference type="SAM" id="Coils"/>
    </source>
</evidence>
<dbReference type="InterPro" id="IPR024606">
    <property type="entry name" value="KIAA1549"/>
</dbReference>
<dbReference type="PANTHER" id="PTHR21590">
    <property type="entry name" value="SEA DOMAIN-CONTAINING PROTEIN"/>
    <property type="match status" value="1"/>
</dbReference>
<evidence type="ECO:0000313" key="3">
    <source>
        <dbReference type="EMBL" id="KAJ8795992.1"/>
    </source>
</evidence>
<reference evidence="3 4" key="1">
    <citation type="submission" date="2022-11" db="EMBL/GenBank/DDBJ databases">
        <title>Whole genome sequence of Eschrichtius robustus ER-17-0199.</title>
        <authorList>
            <person name="Bruniche-Olsen A."/>
            <person name="Black A.N."/>
            <person name="Fields C.J."/>
            <person name="Walden K."/>
            <person name="Dewoody J.A."/>
        </authorList>
    </citation>
    <scope>NUCLEOTIDE SEQUENCE [LARGE SCALE GENOMIC DNA]</scope>
    <source>
        <strain evidence="3">ER-17-0199</strain>
        <tissue evidence="3">Blubber</tissue>
    </source>
</reference>
<gene>
    <name evidence="3" type="ORF">J1605_002754</name>
</gene>